<dbReference type="GO" id="GO:0006465">
    <property type="term" value="P:signal peptide processing"/>
    <property type="evidence" value="ECO:0007669"/>
    <property type="project" value="UniProtKB-UniRule"/>
</dbReference>
<gene>
    <name evidence="11" type="ORF">A3770_01p09370</name>
    <name evidence="10" type="ORF">CPRI1469_LOCUS4390</name>
</gene>
<dbReference type="PANTHER" id="PTHR13085">
    <property type="entry name" value="MICROSOMAL SIGNAL PEPTIDASE 25 KDA SUBUNIT"/>
    <property type="match status" value="1"/>
</dbReference>
<organism evidence="11 12">
    <name type="scientific">Chloropicon primus</name>
    <dbReference type="NCBI Taxonomy" id="1764295"/>
    <lineage>
        <taxon>Eukaryota</taxon>
        <taxon>Viridiplantae</taxon>
        <taxon>Chlorophyta</taxon>
        <taxon>Chloropicophyceae</taxon>
        <taxon>Chloropicales</taxon>
        <taxon>Chloropicaceae</taxon>
        <taxon>Chloropicon</taxon>
    </lineage>
</organism>
<accession>A0A5B8MDD3</accession>
<evidence type="ECO:0000256" key="1">
    <source>
        <dbReference type="ARBA" id="ARBA00004477"/>
    </source>
</evidence>
<comment type="function">
    <text evidence="8 9">Component of the signal peptidase complex (SPC) which catalyzes the cleavage of N-terminal signal sequences from nascent proteins as they are translocated into the lumen of the endoplasmic reticulum. Enhances the enzymatic activity of SPC and facilitates the interactions between different components of the translocation site.</text>
</comment>
<reference evidence="10" key="2">
    <citation type="submission" date="2021-01" db="EMBL/GenBank/DDBJ databases">
        <authorList>
            <person name="Corre E."/>
            <person name="Pelletier E."/>
            <person name="Niang G."/>
            <person name="Scheremetjew M."/>
            <person name="Finn R."/>
            <person name="Kale V."/>
            <person name="Holt S."/>
            <person name="Cochrane G."/>
            <person name="Meng A."/>
            <person name="Brown T."/>
            <person name="Cohen L."/>
        </authorList>
    </citation>
    <scope>NUCLEOTIDE SEQUENCE</scope>
    <source>
        <strain evidence="10">CCMP1205</strain>
    </source>
</reference>
<dbReference type="Pfam" id="PF06703">
    <property type="entry name" value="SPC25"/>
    <property type="match status" value="1"/>
</dbReference>
<dbReference type="GO" id="GO:0005787">
    <property type="term" value="C:signal peptidase complex"/>
    <property type="evidence" value="ECO:0007669"/>
    <property type="project" value="UniProtKB-UniRule"/>
</dbReference>
<evidence type="ECO:0000313" key="10">
    <source>
        <dbReference type="EMBL" id="CAD9715535.1"/>
    </source>
</evidence>
<protein>
    <recommendedName>
        <fullName evidence="3 9">Signal peptidase complex subunit 2</fullName>
    </recommendedName>
</protein>
<evidence type="ECO:0000256" key="9">
    <source>
        <dbReference type="RuleBase" id="RU368033"/>
    </source>
</evidence>
<comment type="caution">
    <text evidence="9">Lacks conserved residue(s) required for the propagation of feature annotation.</text>
</comment>
<dbReference type="PANTHER" id="PTHR13085:SF0">
    <property type="entry name" value="SIGNAL PEPTIDASE COMPLEX SUBUNIT 2"/>
    <property type="match status" value="1"/>
</dbReference>
<sequence length="222" mass="24979">MAEGEKGEGAEVVEDKVEKKVLPNKWDMGSVKHTLDEVIADVVTRDCEYPEDFTASNVRNVLSLLACLMAPASHFVPPYMEKNEVYFLSSEMKTSKNLFVLACVVVFGVNFLALLAFQFMYEREAILFTRQKEGSYSTSGLRVSTVMNRFDDVYKITLEERKAGGNTGSKEKLFGKDPMTFEKSVTKWIDEDGVIVQDVVASDVAKFVRAFEKSAYKSKKSK</sequence>
<keyword evidence="4 9" id="KW-0812">Transmembrane</keyword>
<dbReference type="EMBL" id="HBHL01006862">
    <property type="protein sequence ID" value="CAD9715535.1"/>
    <property type="molecule type" value="Transcribed_RNA"/>
</dbReference>
<dbReference type="OrthoDB" id="29558at2759"/>
<evidence type="ECO:0000256" key="2">
    <source>
        <dbReference type="ARBA" id="ARBA00007324"/>
    </source>
</evidence>
<comment type="similarity">
    <text evidence="2 9">Belongs to the SPCS2 family.</text>
</comment>
<dbReference type="AlphaFoldDB" id="A0A5B8MDD3"/>
<feature type="transmembrane region" description="Helical" evidence="9">
    <location>
        <begin position="99"/>
        <end position="121"/>
    </location>
</feature>
<comment type="subcellular location">
    <subcellularLocation>
        <location evidence="1 9">Endoplasmic reticulum membrane</location>
        <topology evidence="1 9">Multi-pass membrane protein</topology>
    </subcellularLocation>
</comment>
<evidence type="ECO:0000313" key="11">
    <source>
        <dbReference type="EMBL" id="QDZ18419.1"/>
    </source>
</evidence>
<evidence type="ECO:0000256" key="4">
    <source>
        <dbReference type="ARBA" id="ARBA00022692"/>
    </source>
</evidence>
<evidence type="ECO:0000256" key="6">
    <source>
        <dbReference type="ARBA" id="ARBA00022989"/>
    </source>
</evidence>
<keyword evidence="5 9" id="KW-0256">Endoplasmic reticulum</keyword>
<dbReference type="STRING" id="1764295.A0A5B8MDD3"/>
<keyword evidence="6 9" id="KW-1133">Transmembrane helix</keyword>
<dbReference type="GO" id="GO:0008233">
    <property type="term" value="F:peptidase activity"/>
    <property type="evidence" value="ECO:0007669"/>
    <property type="project" value="UniProtKB-UniRule"/>
</dbReference>
<evidence type="ECO:0000256" key="3">
    <source>
        <dbReference type="ARBA" id="ARBA00017057"/>
    </source>
</evidence>
<reference evidence="11 12" key="1">
    <citation type="submission" date="2018-07" db="EMBL/GenBank/DDBJ databases">
        <title>The complete nuclear genome of the prasinophyte Chloropicon primus (CCMP1205).</title>
        <authorList>
            <person name="Pombert J.-F."/>
            <person name="Otis C."/>
            <person name="Turmel M."/>
            <person name="Lemieux C."/>
        </authorList>
    </citation>
    <scope>NUCLEOTIDE SEQUENCE [LARGE SCALE GENOMIC DNA]</scope>
    <source>
        <strain evidence="11 12">CCMP1205</strain>
    </source>
</reference>
<dbReference type="InterPro" id="IPR009582">
    <property type="entry name" value="Spc2/SPCS2"/>
</dbReference>
<dbReference type="GO" id="GO:0045047">
    <property type="term" value="P:protein targeting to ER"/>
    <property type="evidence" value="ECO:0007669"/>
    <property type="project" value="TreeGrafter"/>
</dbReference>
<evidence type="ECO:0000256" key="5">
    <source>
        <dbReference type="ARBA" id="ARBA00022824"/>
    </source>
</evidence>
<keyword evidence="12" id="KW-1185">Reference proteome</keyword>
<dbReference type="Proteomes" id="UP000316726">
    <property type="component" value="Chromosome 1"/>
</dbReference>
<evidence type="ECO:0000313" key="12">
    <source>
        <dbReference type="Proteomes" id="UP000316726"/>
    </source>
</evidence>
<evidence type="ECO:0000256" key="8">
    <source>
        <dbReference type="ARBA" id="ARBA00045608"/>
    </source>
</evidence>
<proteinExistence type="inferred from homology"/>
<dbReference type="EMBL" id="CP031034">
    <property type="protein sequence ID" value="QDZ18419.1"/>
    <property type="molecule type" value="Genomic_DNA"/>
</dbReference>
<name>A0A5B8MDD3_9CHLO</name>
<keyword evidence="7 9" id="KW-0472">Membrane</keyword>
<evidence type="ECO:0000256" key="7">
    <source>
        <dbReference type="ARBA" id="ARBA00023136"/>
    </source>
</evidence>